<accession>A0ABP0G640</accession>
<comment type="caution">
    <text evidence="5">The sequence shown here is derived from an EMBL/GenBank/DDBJ whole genome shotgun (WGS) entry which is preliminary data.</text>
</comment>
<evidence type="ECO:0000256" key="2">
    <source>
        <dbReference type="ARBA" id="ARBA00023002"/>
    </source>
</evidence>
<gene>
    <name evidence="5" type="ORF">CVLEPA_LOCUS19079</name>
</gene>
<reference evidence="5 6" key="1">
    <citation type="submission" date="2024-02" db="EMBL/GenBank/DDBJ databases">
        <authorList>
            <person name="Daric V."/>
            <person name="Darras S."/>
        </authorList>
    </citation>
    <scope>NUCLEOTIDE SEQUENCE [LARGE SCALE GENOMIC DNA]</scope>
</reference>
<organism evidence="5 6">
    <name type="scientific">Clavelina lepadiformis</name>
    <name type="common">Light-bulb sea squirt</name>
    <name type="synonym">Ascidia lepadiformis</name>
    <dbReference type="NCBI Taxonomy" id="159417"/>
    <lineage>
        <taxon>Eukaryota</taxon>
        <taxon>Metazoa</taxon>
        <taxon>Chordata</taxon>
        <taxon>Tunicata</taxon>
        <taxon>Ascidiacea</taxon>
        <taxon>Aplousobranchia</taxon>
        <taxon>Clavelinidae</taxon>
        <taxon>Clavelina</taxon>
    </lineage>
</organism>
<dbReference type="Pfam" id="PF01073">
    <property type="entry name" value="3Beta_HSD"/>
    <property type="match status" value="1"/>
</dbReference>
<dbReference type="EMBL" id="CAWYQH010000103">
    <property type="protein sequence ID" value="CAK8687040.1"/>
    <property type="molecule type" value="Genomic_DNA"/>
</dbReference>
<evidence type="ECO:0000256" key="3">
    <source>
        <dbReference type="RuleBase" id="RU004475"/>
    </source>
</evidence>
<feature type="transmembrane region" description="Helical" evidence="3">
    <location>
        <begin position="295"/>
        <end position="315"/>
    </location>
</feature>
<dbReference type="PANTHER" id="PTHR43245">
    <property type="entry name" value="BIFUNCTIONAL POLYMYXIN RESISTANCE PROTEIN ARNA"/>
    <property type="match status" value="1"/>
</dbReference>
<keyword evidence="3" id="KW-1133">Transmembrane helix</keyword>
<proteinExistence type="inferred from homology"/>
<dbReference type="Gene3D" id="3.40.50.720">
    <property type="entry name" value="NAD(P)-binding Rossmann-like Domain"/>
    <property type="match status" value="1"/>
</dbReference>
<comment type="similarity">
    <text evidence="1 3">Belongs to the 3-beta-HSD family.</text>
</comment>
<sequence>MTLYMKRYLVVGAGGRLGRSFIEVLCKNNIDCVTDLRLLYVDYTGTILEEQKVLCAAANISVEWMVVDITRREILYTVLEDVDVVIHLEEVVDYEGQVTAEKMWRVNVQAVSNLLEVCCQKNVRHLVYTSSVRAIGPNSNREPMHFGNEKTHYEIDHVTEYGYTKYKAEKLVLSASGRRLQNSKHFHTCSLRLPTIYGGLDDPIILQVIYRHHKSKVISTPCDPNHAQVHMRIENAAWAHVLAAKAIQENPYFLRGCAYYVGDNTPNMSYDQLAARFLKSSGFELSYRKGKMPFWLFYCGVILLYYVTTLINMFGKIFGKTVKEPVSPTYLKTACVPFTFSHRKFSKRFYYQPLLSWKESFLLTQMEVESIYNQLMEEESNEK</sequence>
<evidence type="ECO:0000313" key="5">
    <source>
        <dbReference type="EMBL" id="CAK8687040.1"/>
    </source>
</evidence>
<feature type="domain" description="3-beta hydroxysteroid dehydrogenase/isomerase" evidence="4">
    <location>
        <begin position="9"/>
        <end position="286"/>
    </location>
</feature>
<protein>
    <recommendedName>
        <fullName evidence="4">3-beta hydroxysteroid dehydrogenase/isomerase domain-containing protein</fullName>
    </recommendedName>
</protein>
<dbReference type="SUPFAM" id="SSF51735">
    <property type="entry name" value="NAD(P)-binding Rossmann-fold domains"/>
    <property type="match status" value="1"/>
</dbReference>
<keyword evidence="3" id="KW-0472">Membrane</keyword>
<dbReference type="InterPro" id="IPR002225">
    <property type="entry name" value="3Beta_OHSteriod_DH/Estase"/>
</dbReference>
<evidence type="ECO:0000259" key="4">
    <source>
        <dbReference type="Pfam" id="PF01073"/>
    </source>
</evidence>
<evidence type="ECO:0000256" key="1">
    <source>
        <dbReference type="ARBA" id="ARBA00009219"/>
    </source>
</evidence>
<dbReference type="PANTHER" id="PTHR43245:SF51">
    <property type="entry name" value="SHORT CHAIN DEHYDROGENASE_REDUCTASE FAMILY 42E, MEMBER 2"/>
    <property type="match status" value="1"/>
</dbReference>
<name>A0ABP0G640_CLALP</name>
<dbReference type="Proteomes" id="UP001642483">
    <property type="component" value="Unassembled WGS sequence"/>
</dbReference>
<keyword evidence="6" id="KW-1185">Reference proteome</keyword>
<keyword evidence="3" id="KW-0812">Transmembrane</keyword>
<evidence type="ECO:0000313" key="6">
    <source>
        <dbReference type="Proteomes" id="UP001642483"/>
    </source>
</evidence>
<dbReference type="InterPro" id="IPR050177">
    <property type="entry name" value="Lipid_A_modif_metabolic_enz"/>
</dbReference>
<keyword evidence="2 3" id="KW-0560">Oxidoreductase</keyword>
<dbReference type="InterPro" id="IPR036291">
    <property type="entry name" value="NAD(P)-bd_dom_sf"/>
</dbReference>